<dbReference type="Proteomes" id="UP000236729">
    <property type="component" value="Unassembled WGS sequence"/>
</dbReference>
<name>A0A1H6DZY6_9PSEU</name>
<evidence type="ECO:0000313" key="4">
    <source>
        <dbReference type="Proteomes" id="UP000199690"/>
    </source>
</evidence>
<gene>
    <name evidence="2" type="ORF">SAMN02982929_05336</name>
    <name evidence="3" type="ORF">SAMN05216506_107312</name>
</gene>
<accession>A0A1H6DZY6</accession>
<proteinExistence type="predicted"/>
<dbReference type="SMR" id="A0A1H6DZY6"/>
<reference evidence="2" key="1">
    <citation type="submission" date="2016-10" db="EMBL/GenBank/DDBJ databases">
        <authorList>
            <person name="de Groot N.N."/>
        </authorList>
    </citation>
    <scope>NUCLEOTIDE SEQUENCE [LARGE SCALE GENOMIC DNA]</scope>
    <source>
        <strain evidence="2">ATCC 20501</strain>
    </source>
</reference>
<accession>A0A1I1WHA6</accession>
<evidence type="ECO:0000256" key="1">
    <source>
        <dbReference type="SAM" id="MobiDB-lite"/>
    </source>
</evidence>
<dbReference type="RefSeq" id="WP_093354457.1">
    <property type="nucleotide sequence ID" value="NZ_FNVB01000008.1"/>
</dbReference>
<protein>
    <submittedName>
        <fullName evidence="2">Uncharacterized protein</fullName>
    </submittedName>
</protein>
<evidence type="ECO:0000313" key="3">
    <source>
        <dbReference type="EMBL" id="SFD94546.1"/>
    </source>
</evidence>
<dbReference type="AlphaFoldDB" id="A0A1H6DZY6"/>
<dbReference type="Proteomes" id="UP000199690">
    <property type="component" value="Unassembled WGS sequence"/>
</dbReference>
<feature type="region of interest" description="Disordered" evidence="1">
    <location>
        <begin position="84"/>
        <end position="110"/>
    </location>
</feature>
<reference evidence="4 5" key="2">
    <citation type="submission" date="2016-10" db="EMBL/GenBank/DDBJ databases">
        <authorList>
            <person name="Varghese N."/>
            <person name="Submissions S."/>
        </authorList>
    </citation>
    <scope>NUCLEOTIDE SEQUENCE [LARGE SCALE GENOMIC DNA]</scope>
    <source>
        <strain evidence="5">ATCC 20501</strain>
        <strain evidence="3 4">CGMCC 4.3529</strain>
    </source>
</reference>
<feature type="compositionally biased region" description="Polar residues" evidence="1">
    <location>
        <begin position="97"/>
        <end position="110"/>
    </location>
</feature>
<evidence type="ECO:0000313" key="2">
    <source>
        <dbReference type="EMBL" id="SEG90900.1"/>
    </source>
</evidence>
<evidence type="ECO:0000313" key="5">
    <source>
        <dbReference type="Proteomes" id="UP000236729"/>
    </source>
</evidence>
<dbReference type="EMBL" id="FNVB01000008">
    <property type="protein sequence ID" value="SEG90900.1"/>
    <property type="molecule type" value="Genomic_DNA"/>
</dbReference>
<sequence>MAGDNEIIAIPVDLKQKFAALGSSEMALKKACEIWEGMDAELQVAAGNDDETARSIKKEAKNLNSNITGMLDSLSKLFNLTTEKGQQAADNHDKQSDYNSQSANSIETGN</sequence>
<dbReference type="EMBL" id="FOME01000007">
    <property type="protein sequence ID" value="SFD94546.1"/>
    <property type="molecule type" value="Genomic_DNA"/>
</dbReference>
<keyword evidence="4" id="KW-1185">Reference proteome</keyword>
<organism evidence="2 5">
    <name type="scientific">Saccharopolyspora kobensis</name>
    <dbReference type="NCBI Taxonomy" id="146035"/>
    <lineage>
        <taxon>Bacteria</taxon>
        <taxon>Bacillati</taxon>
        <taxon>Actinomycetota</taxon>
        <taxon>Actinomycetes</taxon>
        <taxon>Pseudonocardiales</taxon>
        <taxon>Pseudonocardiaceae</taxon>
        <taxon>Saccharopolyspora</taxon>
    </lineage>
</organism>